<gene>
    <name evidence="2" type="ORF">WCV65_21095</name>
</gene>
<evidence type="ECO:0000259" key="1">
    <source>
        <dbReference type="Pfam" id="PF08346"/>
    </source>
</evidence>
<name>A0ABZ2NNJ0_9BACI</name>
<dbReference type="EMBL" id="CP147408">
    <property type="protein sequence ID" value="WXB99139.1"/>
    <property type="molecule type" value="Genomic_DNA"/>
</dbReference>
<feature type="domain" description="AntA/AntB antirepressor" evidence="1">
    <location>
        <begin position="2"/>
        <end position="45"/>
    </location>
</feature>
<sequence>MVSGRELHAFLAIKTPYKQSFKRMIEYGFELNPDFIAITQKRVTAQKSCLAHF</sequence>
<accession>A0ABZ2NNJ0</accession>
<keyword evidence="3" id="KW-1185">Reference proteome</keyword>
<protein>
    <submittedName>
        <fullName evidence="2">AntA/AntB antirepressor family protein</fullName>
    </submittedName>
</protein>
<evidence type="ECO:0000313" key="2">
    <source>
        <dbReference type="EMBL" id="WXB99139.1"/>
    </source>
</evidence>
<dbReference type="Proteomes" id="UP001377337">
    <property type="component" value="Plasmid unnamed1"/>
</dbReference>
<keyword evidence="2" id="KW-0614">Plasmid</keyword>
<organism evidence="2 3">
    <name type="scientific">Metabacillus sediminis</name>
    <dbReference type="NCBI Taxonomy" id="3117746"/>
    <lineage>
        <taxon>Bacteria</taxon>
        <taxon>Bacillati</taxon>
        <taxon>Bacillota</taxon>
        <taxon>Bacilli</taxon>
        <taxon>Bacillales</taxon>
        <taxon>Bacillaceae</taxon>
        <taxon>Metabacillus</taxon>
    </lineage>
</organism>
<dbReference type="InterPro" id="IPR013557">
    <property type="entry name" value="AntA/B_antirep"/>
</dbReference>
<proteinExistence type="predicted"/>
<dbReference type="Pfam" id="PF08346">
    <property type="entry name" value="AntA"/>
    <property type="match status" value="1"/>
</dbReference>
<geneLocation type="plasmid" evidence="2 3">
    <name>unnamed1</name>
</geneLocation>
<evidence type="ECO:0000313" key="3">
    <source>
        <dbReference type="Proteomes" id="UP001377337"/>
    </source>
</evidence>
<reference evidence="2 3" key="1">
    <citation type="submission" date="2024-02" db="EMBL/GenBank/DDBJ databases">
        <title>Seven novel Bacillus-like species.</title>
        <authorList>
            <person name="Liu G."/>
        </authorList>
    </citation>
    <scope>NUCLEOTIDE SEQUENCE [LARGE SCALE GENOMIC DNA]</scope>
    <source>
        <strain evidence="2 3">FJAT-52054</strain>
        <plasmid evidence="2 3">unnamed1</plasmid>
    </source>
</reference>